<dbReference type="Proteomes" id="UP000248795">
    <property type="component" value="Unassembled WGS sequence"/>
</dbReference>
<dbReference type="NCBIfam" id="NF043033">
    <property type="entry name" value="OxoTetrIsom"/>
    <property type="match status" value="1"/>
</dbReference>
<dbReference type="SUPFAM" id="SSF51658">
    <property type="entry name" value="Xylose isomerase-like"/>
    <property type="match status" value="1"/>
</dbReference>
<dbReference type="InterPro" id="IPR053398">
    <property type="entry name" value="HPT_OtnI_isomerases"/>
</dbReference>
<dbReference type="GO" id="GO:0008903">
    <property type="term" value="F:hydroxypyruvate isomerase activity"/>
    <property type="evidence" value="ECO:0007669"/>
    <property type="project" value="TreeGrafter"/>
</dbReference>
<evidence type="ECO:0000259" key="4">
    <source>
        <dbReference type="Pfam" id="PF01261"/>
    </source>
</evidence>
<keyword evidence="6" id="KW-1185">Reference proteome</keyword>
<dbReference type="PANTHER" id="PTHR43489">
    <property type="entry name" value="ISOMERASE"/>
    <property type="match status" value="1"/>
</dbReference>
<dbReference type="EMBL" id="QKVK01000002">
    <property type="protein sequence ID" value="PZF77951.1"/>
    <property type="molecule type" value="Genomic_DNA"/>
</dbReference>
<dbReference type="PIRSF" id="PIRSF006241">
    <property type="entry name" value="HyI"/>
    <property type="match status" value="1"/>
</dbReference>
<dbReference type="FunFam" id="3.20.20.150:FF:000007">
    <property type="entry name" value="Hydroxypyruvate isomerase"/>
    <property type="match status" value="1"/>
</dbReference>
<comment type="caution">
    <text evidence="5">The sequence shown here is derived from an EMBL/GenBank/DDBJ whole genome shotgun (WGS) entry which is preliminary data.</text>
</comment>
<evidence type="ECO:0000313" key="5">
    <source>
        <dbReference type="EMBL" id="PZF77951.1"/>
    </source>
</evidence>
<dbReference type="AlphaFoldDB" id="A0A2W2ARG1"/>
<keyword evidence="5" id="KW-0670">Pyruvate</keyword>
<dbReference type="RefSeq" id="WP_111196785.1">
    <property type="nucleotide sequence ID" value="NZ_QKVK01000002.1"/>
</dbReference>
<dbReference type="InterPro" id="IPR013022">
    <property type="entry name" value="Xyl_isomerase-like_TIM-brl"/>
</dbReference>
<comment type="similarity">
    <text evidence="2">Belongs to the hyi family.</text>
</comment>
<sequence>MPKFAANLSMMFNEWEFLDRFAAAADNGFAAVEFLFPYAHAPDEIARRLAASNLTQALFNLPPGDWDRGDRGMACQPERADEFRASVAQALPYASATGVRRLHLMSGHGDRRDAAALEAYKAAIRHACAAAAPLGIDILIEPINGRDMPGYFLNDFGFAAGLIAELDPPNLRLQYDIYHRQILHGDVMKSLEALMPVTGHVQVASVPRRHEPGTGELDDARIFRHLDELGYAGYVGCEYRPAAGTVAGLGWFRP</sequence>
<proteinExistence type="inferred from homology"/>
<feature type="active site" description="Proton donor/acceptor" evidence="3">
    <location>
        <position position="141"/>
    </location>
</feature>
<protein>
    <submittedName>
        <fullName evidence="5">Hydroxypyruvate isomerase</fullName>
    </submittedName>
</protein>
<dbReference type="PANTHER" id="PTHR43489:SF6">
    <property type="entry name" value="HYDROXYPYRUVATE ISOMERASE-RELATED"/>
    <property type="match status" value="1"/>
</dbReference>
<organism evidence="5 6">
    <name type="scientific">Aestuariivirga litoralis</name>
    <dbReference type="NCBI Taxonomy" id="2650924"/>
    <lineage>
        <taxon>Bacteria</taxon>
        <taxon>Pseudomonadati</taxon>
        <taxon>Pseudomonadota</taxon>
        <taxon>Alphaproteobacteria</taxon>
        <taxon>Hyphomicrobiales</taxon>
        <taxon>Aestuariivirgaceae</taxon>
        <taxon>Aestuariivirga</taxon>
    </lineage>
</organism>
<dbReference type="Pfam" id="PF01261">
    <property type="entry name" value="AP_endonuc_2"/>
    <property type="match status" value="1"/>
</dbReference>
<evidence type="ECO:0000256" key="1">
    <source>
        <dbReference type="ARBA" id="ARBA00023235"/>
    </source>
</evidence>
<dbReference type="InterPro" id="IPR036237">
    <property type="entry name" value="Xyl_isomerase-like_sf"/>
</dbReference>
<dbReference type="Gene3D" id="3.20.20.150">
    <property type="entry name" value="Divalent-metal-dependent TIM barrel enzymes"/>
    <property type="match status" value="1"/>
</dbReference>
<feature type="active site" description="Proton donor/acceptor" evidence="3">
    <location>
        <position position="238"/>
    </location>
</feature>
<name>A0A2W2ARG1_9HYPH</name>
<accession>A0A2W2ARG1</accession>
<evidence type="ECO:0000256" key="3">
    <source>
        <dbReference type="PIRSR" id="PIRSR006241-50"/>
    </source>
</evidence>
<feature type="domain" description="Xylose isomerase-like TIM barrel" evidence="4">
    <location>
        <begin position="21"/>
        <end position="253"/>
    </location>
</feature>
<dbReference type="InterPro" id="IPR050417">
    <property type="entry name" value="Sugar_Epim/Isomerase"/>
</dbReference>
<dbReference type="GO" id="GO:0046487">
    <property type="term" value="P:glyoxylate metabolic process"/>
    <property type="evidence" value="ECO:0007669"/>
    <property type="project" value="TreeGrafter"/>
</dbReference>
<reference evidence="6" key="1">
    <citation type="submission" date="2018-06" db="EMBL/GenBank/DDBJ databases">
        <title>Aestuariibacter litoralis strain KCTC 52945T.</title>
        <authorList>
            <person name="Li X."/>
            <person name="Salam N."/>
            <person name="Li J.-L."/>
            <person name="Chen Y.-M."/>
            <person name="Yang Z.-W."/>
            <person name="Zhang L.-Y."/>
            <person name="Han M.-X."/>
            <person name="Xiao M."/>
            <person name="Li W.-J."/>
        </authorList>
    </citation>
    <scope>NUCLEOTIDE SEQUENCE [LARGE SCALE GENOMIC DNA]</scope>
    <source>
        <strain evidence="6">KCTC 52945</strain>
    </source>
</reference>
<evidence type="ECO:0000256" key="2">
    <source>
        <dbReference type="PIRNR" id="PIRNR006241"/>
    </source>
</evidence>
<evidence type="ECO:0000313" key="6">
    <source>
        <dbReference type="Proteomes" id="UP000248795"/>
    </source>
</evidence>
<gene>
    <name evidence="5" type="ORF">DK847_05860</name>
</gene>
<dbReference type="InterPro" id="IPR026040">
    <property type="entry name" value="HyI-like"/>
</dbReference>
<keyword evidence="1 2" id="KW-0413">Isomerase</keyword>